<evidence type="ECO:0000313" key="3">
    <source>
        <dbReference type="Proteomes" id="UP000023152"/>
    </source>
</evidence>
<keyword evidence="3" id="KW-1185">Reference proteome</keyword>
<accession>X6M4W6</accession>
<feature type="region of interest" description="Disordered" evidence="1">
    <location>
        <begin position="78"/>
        <end position="99"/>
    </location>
</feature>
<dbReference type="EMBL" id="ASPP01024528">
    <property type="protein sequence ID" value="ETO08939.1"/>
    <property type="molecule type" value="Genomic_DNA"/>
</dbReference>
<evidence type="ECO:0000256" key="1">
    <source>
        <dbReference type="SAM" id="MobiDB-lite"/>
    </source>
</evidence>
<proteinExistence type="predicted"/>
<feature type="region of interest" description="Disordered" evidence="1">
    <location>
        <begin position="1"/>
        <end position="20"/>
    </location>
</feature>
<dbReference type="Proteomes" id="UP000023152">
    <property type="component" value="Unassembled WGS sequence"/>
</dbReference>
<feature type="compositionally biased region" description="Basic and acidic residues" evidence="1">
    <location>
        <begin position="81"/>
        <end position="99"/>
    </location>
</feature>
<name>X6M4W6_RETFI</name>
<protein>
    <submittedName>
        <fullName evidence="2">Uncharacterized protein</fullName>
    </submittedName>
</protein>
<comment type="caution">
    <text evidence="2">The sequence shown here is derived from an EMBL/GenBank/DDBJ whole genome shotgun (WGS) entry which is preliminary data.</text>
</comment>
<evidence type="ECO:0000313" key="2">
    <source>
        <dbReference type="EMBL" id="ETO08939.1"/>
    </source>
</evidence>
<sequence>MTTTNAKIPEQEVENNTEKEKDDKDYIVKVLALIRKAEQKQVAKRKIIEFLKKKGINESKIIAAYERHYKEEVGLFVTTSKEGEETKGEEREGRGEKKR</sequence>
<reference evidence="2 3" key="1">
    <citation type="journal article" date="2013" name="Curr. Biol.">
        <title>The Genome of the Foraminiferan Reticulomyxa filosa.</title>
        <authorList>
            <person name="Glockner G."/>
            <person name="Hulsmann N."/>
            <person name="Schleicher M."/>
            <person name="Noegel A.A."/>
            <person name="Eichinger L."/>
            <person name="Gallinger C."/>
            <person name="Pawlowski J."/>
            <person name="Sierra R."/>
            <person name="Euteneuer U."/>
            <person name="Pillet L."/>
            <person name="Moustafa A."/>
            <person name="Platzer M."/>
            <person name="Groth M."/>
            <person name="Szafranski K."/>
            <person name="Schliwa M."/>
        </authorList>
    </citation>
    <scope>NUCLEOTIDE SEQUENCE [LARGE SCALE GENOMIC DNA]</scope>
</reference>
<organism evidence="2 3">
    <name type="scientific">Reticulomyxa filosa</name>
    <dbReference type="NCBI Taxonomy" id="46433"/>
    <lineage>
        <taxon>Eukaryota</taxon>
        <taxon>Sar</taxon>
        <taxon>Rhizaria</taxon>
        <taxon>Retaria</taxon>
        <taxon>Foraminifera</taxon>
        <taxon>Monothalamids</taxon>
        <taxon>Reticulomyxidae</taxon>
        <taxon>Reticulomyxa</taxon>
    </lineage>
</organism>
<gene>
    <name evidence="2" type="ORF">RFI_28445</name>
</gene>
<dbReference type="AlphaFoldDB" id="X6M4W6"/>